<proteinExistence type="predicted"/>
<name>A0A5R9KL86_9BACT</name>
<dbReference type="Gene3D" id="3.40.50.1820">
    <property type="entry name" value="alpha/beta hydrolase"/>
    <property type="match status" value="1"/>
</dbReference>
<dbReference type="InterPro" id="IPR000801">
    <property type="entry name" value="Esterase-like"/>
</dbReference>
<keyword evidence="2" id="KW-1185">Reference proteome</keyword>
<dbReference type="PANTHER" id="PTHR48098">
    <property type="entry name" value="ENTEROCHELIN ESTERASE-RELATED"/>
    <property type="match status" value="1"/>
</dbReference>
<dbReference type="PANTHER" id="PTHR48098:SF6">
    <property type="entry name" value="FERRI-BACILLIBACTIN ESTERASE BESA"/>
    <property type="match status" value="1"/>
</dbReference>
<protein>
    <submittedName>
        <fullName evidence="1">Esterase family protein</fullName>
    </submittedName>
</protein>
<evidence type="ECO:0000313" key="2">
    <source>
        <dbReference type="Proteomes" id="UP000309788"/>
    </source>
</evidence>
<dbReference type="InterPro" id="IPR050583">
    <property type="entry name" value="Mycobacterial_A85_antigen"/>
</dbReference>
<dbReference type="OrthoDB" id="9784036at2"/>
<dbReference type="EMBL" id="VCEI01000011">
    <property type="protein sequence ID" value="TLU96974.1"/>
    <property type="molecule type" value="Genomic_DNA"/>
</dbReference>
<dbReference type="SUPFAM" id="SSF53474">
    <property type="entry name" value="alpha/beta-Hydrolases"/>
    <property type="match status" value="1"/>
</dbReference>
<reference evidence="1 2" key="1">
    <citation type="submission" date="2019-05" db="EMBL/GenBank/DDBJ databases">
        <authorList>
            <person name="Qu J.-H."/>
        </authorList>
    </citation>
    <scope>NUCLEOTIDE SEQUENCE [LARGE SCALE GENOMIC DNA]</scope>
    <source>
        <strain evidence="1 2">Z12</strain>
    </source>
</reference>
<comment type="caution">
    <text evidence="1">The sequence shown here is derived from an EMBL/GenBank/DDBJ whole genome shotgun (WGS) entry which is preliminary data.</text>
</comment>
<dbReference type="Pfam" id="PF00756">
    <property type="entry name" value="Esterase"/>
    <property type="match status" value="1"/>
</dbReference>
<dbReference type="AlphaFoldDB" id="A0A5R9KL86"/>
<dbReference type="Proteomes" id="UP000309788">
    <property type="component" value="Unassembled WGS sequence"/>
</dbReference>
<gene>
    <name evidence="1" type="ORF">FEM55_06170</name>
</gene>
<dbReference type="InterPro" id="IPR029058">
    <property type="entry name" value="AB_hydrolase_fold"/>
</dbReference>
<sequence>MLFQHKNLYSFFLEREVAISIFLPLDYNPSVTYPLLLFNDGQDFEALHMHEILTRMQVENRMAPVLVAGIHAGQERIFEYGTAMMPDYAGRGSKAQATTSFVTDELLPYLKEHFHIKSSGITYAGFSLGGLMALDMAWNHSGLFSKAGIFSGALWWRQKALHEGYSDADRIMHAQIRNTASKPALKIWFQCGSLDEYDDRDNDGVIDSIQDTLECISELERKGFVWQKDVFYTEVELGEHNQKTWSAVLPEFLQWAFGKENR</sequence>
<evidence type="ECO:0000313" key="1">
    <source>
        <dbReference type="EMBL" id="TLU96974.1"/>
    </source>
</evidence>
<accession>A0A5R9KL86</accession>
<organism evidence="1 2">
    <name type="scientific">Dyadobacter sediminis</name>
    <dbReference type="NCBI Taxonomy" id="1493691"/>
    <lineage>
        <taxon>Bacteria</taxon>
        <taxon>Pseudomonadati</taxon>
        <taxon>Bacteroidota</taxon>
        <taxon>Cytophagia</taxon>
        <taxon>Cytophagales</taxon>
        <taxon>Spirosomataceae</taxon>
        <taxon>Dyadobacter</taxon>
    </lineage>
</organism>